<keyword evidence="10" id="KW-1185">Reference proteome</keyword>
<dbReference type="InterPro" id="IPR039331">
    <property type="entry name" value="PAPs-like"/>
</dbReference>
<dbReference type="PANTHER" id="PTHR22953">
    <property type="entry name" value="ACID PHOSPHATASE RELATED"/>
    <property type="match status" value="1"/>
</dbReference>
<feature type="domain" description="Purple acid phosphatase N-terminal" evidence="8">
    <location>
        <begin position="69"/>
        <end position="185"/>
    </location>
</feature>
<dbReference type="InterPro" id="IPR008963">
    <property type="entry name" value="Purple_acid_Pase-like_N"/>
</dbReference>
<dbReference type="SUPFAM" id="SSF56300">
    <property type="entry name" value="Metallo-dependent phosphatases"/>
    <property type="match status" value="1"/>
</dbReference>
<evidence type="ECO:0000256" key="2">
    <source>
        <dbReference type="ARBA" id="ARBA00022729"/>
    </source>
</evidence>
<dbReference type="InterPro" id="IPR041792">
    <property type="entry name" value="MPP_PAP"/>
</dbReference>
<dbReference type="Pfam" id="PF16656">
    <property type="entry name" value="Pur_ac_phosph_N"/>
    <property type="match status" value="1"/>
</dbReference>
<reference evidence="9 10" key="1">
    <citation type="submission" date="2024-06" db="EMBL/GenBank/DDBJ databases">
        <authorList>
            <person name="Kraege A."/>
            <person name="Thomma B."/>
        </authorList>
    </citation>
    <scope>NUCLEOTIDE SEQUENCE [LARGE SCALE GENOMIC DNA]</scope>
</reference>
<dbReference type="InterPro" id="IPR025733">
    <property type="entry name" value="PAPs_C"/>
</dbReference>
<sequence length="589" mass="65062">MWRSSLTLCVLVLTQVAVAQLPFGKRSPPATETPITTPITNPFNQYAYGANDTLLTDYPLAKTVGPNDPEQVHLALGGPGEMYVSWVTGTYVFSATSPTGPPPITVATKVQYGLKANLLTMETEGTQTYYITNSTGYTVAPFTNNYYLSPNLHHVLLQGLQPNTVYYYKVGDPSVSQSEVFSFRTPQPTGFNSFPQKLGVIADLGQTPNSTVTIEHLIANDPGFAVLIGDLSYTDDYTANAVANRYYTGLPGGTVIQPTLSPIATSYQPRWDAWGRFMQTLGNTTSIPFMTVEGNHELENKNILNSPVPFTAYMARFRTPYQQSKSTSPLYYSWNLAGVHIIMIGAYELQPQPAPYTSTNMLISATQIAWITNDLASVDRTVTPWIVAMFHPPWYNTWPSHFKEVECFQQQVEPILYKYGVDMVFTGHTHAYERHNRVYQYNLNPCGPNHILIGDGGNIEGTQTQTIDQAYNTTANCLKPPSSAPPLCATLQNGLYCPKSQPAYSAYREASFGHGILEFLSPTEATWSWHRNQDGADVVTDSFTFVRNTTCPNQASFQDKTDAIAQKLAYLTGPQSVLDGVQKTVNIGK</sequence>
<dbReference type="CDD" id="cd00839">
    <property type="entry name" value="MPP_PAPs"/>
    <property type="match status" value="1"/>
</dbReference>
<evidence type="ECO:0000256" key="1">
    <source>
        <dbReference type="ARBA" id="ARBA00008723"/>
    </source>
</evidence>
<keyword evidence="2 5" id="KW-0732">Signal</keyword>
<proteinExistence type="inferred from homology"/>
<name>A0ABP1FWX6_9CHLO</name>
<keyword evidence="3 5" id="KW-0378">Hydrolase</keyword>
<dbReference type="Gene3D" id="2.60.40.380">
    <property type="entry name" value="Purple acid phosphatase-like, N-terminal"/>
    <property type="match status" value="1"/>
</dbReference>
<dbReference type="InterPro" id="IPR029052">
    <property type="entry name" value="Metallo-depent_PP-like"/>
</dbReference>
<keyword evidence="4" id="KW-0325">Glycoprotein</keyword>
<comment type="caution">
    <text evidence="9">The sequence shown here is derived from an EMBL/GenBank/DDBJ whole genome shotgun (WGS) entry which is preliminary data.</text>
</comment>
<evidence type="ECO:0000259" key="7">
    <source>
        <dbReference type="Pfam" id="PF14008"/>
    </source>
</evidence>
<feature type="signal peptide" evidence="5">
    <location>
        <begin position="1"/>
        <end position="19"/>
    </location>
</feature>
<dbReference type="EMBL" id="CAXHTA020000008">
    <property type="protein sequence ID" value="CAL5223521.1"/>
    <property type="molecule type" value="Genomic_DNA"/>
</dbReference>
<evidence type="ECO:0000313" key="10">
    <source>
        <dbReference type="Proteomes" id="UP001497392"/>
    </source>
</evidence>
<dbReference type="InterPro" id="IPR015914">
    <property type="entry name" value="PAPs_N"/>
</dbReference>
<dbReference type="PANTHER" id="PTHR22953:SF153">
    <property type="entry name" value="PURPLE ACID PHOSPHATASE"/>
    <property type="match status" value="1"/>
</dbReference>
<evidence type="ECO:0000259" key="6">
    <source>
        <dbReference type="Pfam" id="PF00149"/>
    </source>
</evidence>
<comment type="similarity">
    <text evidence="1 5">Belongs to the metallophosphoesterase superfamily. Purple acid phosphatase family.</text>
</comment>
<dbReference type="Gene3D" id="3.60.21.10">
    <property type="match status" value="2"/>
</dbReference>
<comment type="catalytic activity">
    <reaction evidence="5">
        <text>a phosphate monoester + H2O = an alcohol + phosphate</text>
        <dbReference type="Rhea" id="RHEA:15017"/>
        <dbReference type="ChEBI" id="CHEBI:15377"/>
        <dbReference type="ChEBI" id="CHEBI:30879"/>
        <dbReference type="ChEBI" id="CHEBI:43474"/>
        <dbReference type="ChEBI" id="CHEBI:67140"/>
        <dbReference type="EC" id="3.1.3.2"/>
    </reaction>
</comment>
<evidence type="ECO:0000256" key="5">
    <source>
        <dbReference type="RuleBase" id="RU361203"/>
    </source>
</evidence>
<feature type="chain" id="PRO_5045011339" description="Purple acid phosphatase" evidence="5">
    <location>
        <begin position="20"/>
        <end position="589"/>
    </location>
</feature>
<dbReference type="Pfam" id="PF00149">
    <property type="entry name" value="Metallophos"/>
    <property type="match status" value="1"/>
</dbReference>
<protein>
    <recommendedName>
        <fullName evidence="5">Purple acid phosphatase</fullName>
        <ecNumber evidence="5">3.1.3.2</ecNumber>
    </recommendedName>
</protein>
<dbReference type="SUPFAM" id="SSF49363">
    <property type="entry name" value="Purple acid phosphatase, N-terminal domain"/>
    <property type="match status" value="1"/>
</dbReference>
<dbReference type="Proteomes" id="UP001497392">
    <property type="component" value="Unassembled WGS sequence"/>
</dbReference>
<evidence type="ECO:0000313" key="9">
    <source>
        <dbReference type="EMBL" id="CAL5223521.1"/>
    </source>
</evidence>
<evidence type="ECO:0000256" key="4">
    <source>
        <dbReference type="ARBA" id="ARBA00023180"/>
    </source>
</evidence>
<evidence type="ECO:0000256" key="3">
    <source>
        <dbReference type="ARBA" id="ARBA00022801"/>
    </source>
</evidence>
<dbReference type="EC" id="3.1.3.2" evidence="5"/>
<gene>
    <name evidence="9" type="primary">g6050</name>
    <name evidence="9" type="ORF">VP750_LOCUS5180</name>
</gene>
<evidence type="ECO:0000259" key="8">
    <source>
        <dbReference type="Pfam" id="PF16656"/>
    </source>
</evidence>
<accession>A0ABP1FWX6</accession>
<feature type="domain" description="Purple acid phosphatase C-terminal" evidence="7">
    <location>
        <begin position="498"/>
        <end position="538"/>
    </location>
</feature>
<feature type="domain" description="Calcineurin-like phosphoesterase" evidence="6">
    <location>
        <begin position="197"/>
        <end position="432"/>
    </location>
</feature>
<dbReference type="Pfam" id="PF14008">
    <property type="entry name" value="Metallophos_C"/>
    <property type="match status" value="1"/>
</dbReference>
<dbReference type="InterPro" id="IPR004843">
    <property type="entry name" value="Calcineurin-like_PHP"/>
</dbReference>
<organism evidence="9 10">
    <name type="scientific">Coccomyxa viridis</name>
    <dbReference type="NCBI Taxonomy" id="1274662"/>
    <lineage>
        <taxon>Eukaryota</taxon>
        <taxon>Viridiplantae</taxon>
        <taxon>Chlorophyta</taxon>
        <taxon>core chlorophytes</taxon>
        <taxon>Trebouxiophyceae</taxon>
        <taxon>Trebouxiophyceae incertae sedis</taxon>
        <taxon>Coccomyxaceae</taxon>
        <taxon>Coccomyxa</taxon>
    </lineage>
</organism>